<dbReference type="EMBL" id="FTNM01000002">
    <property type="protein sequence ID" value="SIQ99681.1"/>
    <property type="molecule type" value="Genomic_DNA"/>
</dbReference>
<organism evidence="1 2">
    <name type="scientific">Pontibacter lucknowensis</name>
    <dbReference type="NCBI Taxonomy" id="1077936"/>
    <lineage>
        <taxon>Bacteria</taxon>
        <taxon>Pseudomonadati</taxon>
        <taxon>Bacteroidota</taxon>
        <taxon>Cytophagia</taxon>
        <taxon>Cytophagales</taxon>
        <taxon>Hymenobacteraceae</taxon>
        <taxon>Pontibacter</taxon>
    </lineage>
</organism>
<reference evidence="2" key="1">
    <citation type="submission" date="2017-01" db="EMBL/GenBank/DDBJ databases">
        <authorList>
            <person name="Varghese N."/>
            <person name="Submissions S."/>
        </authorList>
    </citation>
    <scope>NUCLEOTIDE SEQUENCE [LARGE SCALE GENOMIC DNA]</scope>
    <source>
        <strain evidence="2">DM9</strain>
    </source>
</reference>
<evidence type="ECO:0000313" key="2">
    <source>
        <dbReference type="Proteomes" id="UP000185924"/>
    </source>
</evidence>
<dbReference type="STRING" id="1077936.SAMN05421545_2049"/>
<dbReference type="RefSeq" id="WP_076421991.1">
    <property type="nucleotide sequence ID" value="NZ_FTNM01000002.1"/>
</dbReference>
<dbReference type="Proteomes" id="UP000185924">
    <property type="component" value="Unassembled WGS sequence"/>
</dbReference>
<accession>A0A1N6XBS6</accession>
<gene>
    <name evidence="1" type="ORF">SAMN05421545_2049</name>
</gene>
<proteinExistence type="predicted"/>
<protein>
    <submittedName>
        <fullName evidence="1">Uncharacterized protein</fullName>
    </submittedName>
</protein>
<name>A0A1N6XBS6_9BACT</name>
<keyword evidence="2" id="KW-1185">Reference proteome</keyword>
<evidence type="ECO:0000313" key="1">
    <source>
        <dbReference type="EMBL" id="SIQ99681.1"/>
    </source>
</evidence>
<sequence length="82" mass="9166">MKTTLLLLTLFLASSFVFVKTDWIEAKLSPAISVAFPLDPQTHEDARQKILATSNSRTYFMAMTSQLPHQEKLTKGDIQGVP</sequence>
<dbReference type="AlphaFoldDB" id="A0A1N6XBS6"/>